<evidence type="ECO:0000313" key="7">
    <source>
        <dbReference type="EMBL" id="CCG40667.1"/>
    </source>
</evidence>
<dbReference type="Pfam" id="PF00501">
    <property type="entry name" value="AMP-binding"/>
    <property type="match status" value="1"/>
</dbReference>
<evidence type="ECO:0000256" key="2">
    <source>
        <dbReference type="ARBA" id="ARBA00022598"/>
    </source>
</evidence>
<dbReference type="Gene3D" id="3.30.300.30">
    <property type="match status" value="1"/>
</dbReference>
<feature type="domain" description="AMP-dependent synthetase/ligase" evidence="5">
    <location>
        <begin position="52"/>
        <end position="401"/>
    </location>
</feature>
<reference evidence="7 8" key="1">
    <citation type="journal article" date="2012" name="J. Bacteriol.">
        <title>Draft Genome Sequence of the Purple Photosynthetic Bacterium Phaeospirillum molischianum DSM120, a Particularly Versatile Bacterium.</title>
        <authorList>
            <person name="Duquesne K."/>
            <person name="Prima V."/>
            <person name="Ji B."/>
            <person name="Rouy Z."/>
            <person name="Medigue C."/>
            <person name="Talla E."/>
            <person name="Sturgis J.N."/>
        </authorList>
    </citation>
    <scope>NUCLEOTIDE SEQUENCE [LARGE SCALE GENOMIC DNA]</scope>
    <source>
        <strain evidence="8">DSM120</strain>
    </source>
</reference>
<dbReference type="InterPro" id="IPR000873">
    <property type="entry name" value="AMP-dep_synth/lig_dom"/>
</dbReference>
<feature type="domain" description="AMP-binding enzyme C-terminal" evidence="6">
    <location>
        <begin position="452"/>
        <end position="529"/>
    </location>
</feature>
<dbReference type="InterPro" id="IPR051087">
    <property type="entry name" value="Mitochondrial_ACSM"/>
</dbReference>
<comment type="caution">
    <text evidence="7">The sequence shown here is derived from an EMBL/GenBank/DDBJ whole genome shotgun (WGS) entry which is preliminary data.</text>
</comment>
<protein>
    <submittedName>
        <fullName evidence="7">Putative acetyl-CoA synthetase</fullName>
        <ecNumber evidence="7">6.2.1.26</ecNumber>
    </submittedName>
</protein>
<keyword evidence="4" id="KW-0067">ATP-binding</keyword>
<evidence type="ECO:0000256" key="4">
    <source>
        <dbReference type="ARBA" id="ARBA00022840"/>
    </source>
</evidence>
<evidence type="ECO:0000256" key="3">
    <source>
        <dbReference type="ARBA" id="ARBA00022741"/>
    </source>
</evidence>
<sequence length="563" mass="62773">MSEDLNAFLKARDFLVAHRSDYETAYRDFKWPVLTDFNWALDYFDDMAKGNHATALWLIDDDGETRLSFAQMSERSNRVANFLRAQGVRRGEAVLLMLNNVAPLWETMLACMKLGAVIIPATTLLVADDLKDRFERGGVRHVVAGSADTAKFEALDAVFTRIVVGEDRDGWTNYRDADSASADFVADAATHVNDTLLLYFTSGTTAKPKLVTHSYQSYPVGHLSTMYWIGLRPGDVHLNISSAGWAKHAWSNVFAPWNAGATVFVYNYGRFSAKAMLEAISRCGVTSMCAPPTVWRMLIQENLAAYPVKLRELVGAGEPLNPEVIERVKKAWNITIRDGYGQTETTCQIGNPPGQPVKEGSMGRPLPGYRVALLDLEDNPAQEGEISLALEPRPLGLMLGYKDDPEKTANLMRAGHYHCGDVACIDSDGYITYVGRTDDVFKASDYRISPFELESVLIEHEAVAEAAVVPSPDPLRLAVPKAFIVLRTGYQPSHELALSIFRHISTSLAPYKRIRRIEISDLPKTISGKIRRVELKRIEEQRRLQGIRVEGEYFEEDFADAMA</sequence>
<dbReference type="GO" id="GO:0006633">
    <property type="term" value="P:fatty acid biosynthetic process"/>
    <property type="evidence" value="ECO:0007669"/>
    <property type="project" value="TreeGrafter"/>
</dbReference>
<dbReference type="GO" id="GO:0006637">
    <property type="term" value="P:acyl-CoA metabolic process"/>
    <property type="evidence" value="ECO:0007669"/>
    <property type="project" value="TreeGrafter"/>
</dbReference>
<dbReference type="EC" id="6.2.1.26" evidence="7"/>
<dbReference type="PANTHER" id="PTHR43605">
    <property type="entry name" value="ACYL-COENZYME A SYNTHETASE"/>
    <property type="match status" value="1"/>
</dbReference>
<keyword evidence="2 7" id="KW-0436">Ligase</keyword>
<organism evidence="7 8">
    <name type="scientific">Magnetospirillum molischianum DSM 120</name>
    <dbReference type="NCBI Taxonomy" id="1150626"/>
    <lineage>
        <taxon>Bacteria</taxon>
        <taxon>Pseudomonadati</taxon>
        <taxon>Pseudomonadota</taxon>
        <taxon>Alphaproteobacteria</taxon>
        <taxon>Rhodospirillales</taxon>
        <taxon>Rhodospirillaceae</taxon>
        <taxon>Magnetospirillum</taxon>
    </lineage>
</organism>
<dbReference type="RefSeq" id="WP_002727117.1">
    <property type="nucleotide sequence ID" value="NZ_CAHP01000014.1"/>
</dbReference>
<dbReference type="EMBL" id="CAHP01000014">
    <property type="protein sequence ID" value="CCG40667.1"/>
    <property type="molecule type" value="Genomic_DNA"/>
</dbReference>
<evidence type="ECO:0000259" key="5">
    <source>
        <dbReference type="Pfam" id="PF00501"/>
    </source>
</evidence>
<dbReference type="GO" id="GO:0015645">
    <property type="term" value="F:fatty acid ligase activity"/>
    <property type="evidence" value="ECO:0007669"/>
    <property type="project" value="TreeGrafter"/>
</dbReference>
<evidence type="ECO:0000313" key="8">
    <source>
        <dbReference type="Proteomes" id="UP000004169"/>
    </source>
</evidence>
<keyword evidence="3" id="KW-0547">Nucleotide-binding</keyword>
<dbReference type="GO" id="GO:0005524">
    <property type="term" value="F:ATP binding"/>
    <property type="evidence" value="ECO:0007669"/>
    <property type="project" value="UniProtKB-KW"/>
</dbReference>
<dbReference type="PANTHER" id="PTHR43605:SF10">
    <property type="entry name" value="ACYL-COA SYNTHETASE MEDIUM CHAIN FAMILY MEMBER 3"/>
    <property type="match status" value="1"/>
</dbReference>
<dbReference type="STRING" id="1150626.PHAMO_210178"/>
<dbReference type="Proteomes" id="UP000004169">
    <property type="component" value="Unassembled WGS sequence"/>
</dbReference>
<dbReference type="AlphaFoldDB" id="H8FQM9"/>
<dbReference type="Pfam" id="PF13193">
    <property type="entry name" value="AMP-binding_C"/>
    <property type="match status" value="1"/>
</dbReference>
<evidence type="ECO:0000259" key="6">
    <source>
        <dbReference type="Pfam" id="PF13193"/>
    </source>
</evidence>
<dbReference type="GO" id="GO:0008756">
    <property type="term" value="F:o-succinylbenzoate-CoA ligase activity"/>
    <property type="evidence" value="ECO:0007669"/>
    <property type="project" value="UniProtKB-EC"/>
</dbReference>
<dbReference type="InterPro" id="IPR025110">
    <property type="entry name" value="AMP-bd_C"/>
</dbReference>
<keyword evidence="8" id="KW-1185">Reference proteome</keyword>
<proteinExistence type="inferred from homology"/>
<evidence type="ECO:0000256" key="1">
    <source>
        <dbReference type="ARBA" id="ARBA00006432"/>
    </source>
</evidence>
<name>H8FQM9_MAGML</name>
<dbReference type="FunFam" id="3.30.300.30:FF:000028">
    <property type="entry name" value="AMP-dependent synthetase"/>
    <property type="match status" value="1"/>
</dbReference>
<dbReference type="InterPro" id="IPR045851">
    <property type="entry name" value="AMP-bd_C_sf"/>
</dbReference>
<dbReference type="OrthoDB" id="4471305at2"/>
<dbReference type="InterPro" id="IPR042099">
    <property type="entry name" value="ANL_N_sf"/>
</dbReference>
<accession>H8FQM9</accession>
<dbReference type="Gene3D" id="3.40.50.12780">
    <property type="entry name" value="N-terminal domain of ligase-like"/>
    <property type="match status" value="1"/>
</dbReference>
<gene>
    <name evidence="7" type="ORF">PHAMO_210178</name>
</gene>
<comment type="similarity">
    <text evidence="1">Belongs to the ATP-dependent AMP-binding enzyme family.</text>
</comment>
<dbReference type="GO" id="GO:0004321">
    <property type="term" value="F:fatty-acyl-CoA synthase activity"/>
    <property type="evidence" value="ECO:0007669"/>
    <property type="project" value="TreeGrafter"/>
</dbReference>
<dbReference type="SUPFAM" id="SSF56801">
    <property type="entry name" value="Acetyl-CoA synthetase-like"/>
    <property type="match status" value="1"/>
</dbReference>
<dbReference type="eggNOG" id="COG0365">
    <property type="taxonomic scope" value="Bacteria"/>
</dbReference>